<evidence type="ECO:0000313" key="3">
    <source>
        <dbReference type="Proteomes" id="UP000606499"/>
    </source>
</evidence>
<evidence type="ECO:0000313" key="2">
    <source>
        <dbReference type="EMBL" id="MBC5726451.1"/>
    </source>
</evidence>
<keyword evidence="3" id="KW-1185">Reference proteome</keyword>
<dbReference type="SUPFAM" id="SSF47413">
    <property type="entry name" value="lambda repressor-like DNA-binding domains"/>
    <property type="match status" value="1"/>
</dbReference>
<dbReference type="CDD" id="cd00093">
    <property type="entry name" value="HTH_XRE"/>
    <property type="match status" value="1"/>
</dbReference>
<comment type="caution">
    <text evidence="2">The sequence shown here is derived from an EMBL/GenBank/DDBJ whole genome shotgun (WGS) entry which is preliminary data.</text>
</comment>
<dbReference type="GO" id="GO:0003677">
    <property type="term" value="F:DNA binding"/>
    <property type="evidence" value="ECO:0007669"/>
    <property type="project" value="InterPro"/>
</dbReference>
<gene>
    <name evidence="2" type="ORF">H8S45_13405</name>
</gene>
<feature type="domain" description="HTH cro/C1-type" evidence="1">
    <location>
        <begin position="4"/>
        <end position="46"/>
    </location>
</feature>
<dbReference type="EMBL" id="JACOPL010000016">
    <property type="protein sequence ID" value="MBC5726451.1"/>
    <property type="molecule type" value="Genomic_DNA"/>
</dbReference>
<name>A0A923RXL5_9FIRM</name>
<proteinExistence type="predicted"/>
<evidence type="ECO:0000259" key="1">
    <source>
        <dbReference type="PROSITE" id="PS50943"/>
    </source>
</evidence>
<dbReference type="InterPro" id="IPR001387">
    <property type="entry name" value="Cro/C1-type_HTH"/>
</dbReference>
<sequence>MGFQEFAQELGIPRTTLTDYMKGTSHPRADSSEYLAEKLGISLSELVSGDGSPHNDGLPCIEPVLMEIPALHPRTIPIARDAVSLLQDAFRLSDDLYGLKENETEDESSDEVYRYFLHEMMVPSYHSPAYGILAKQRFGQG</sequence>
<protein>
    <submittedName>
        <fullName evidence="2">Helix-turn-helix transcriptional regulator</fullName>
    </submittedName>
</protein>
<dbReference type="Gene3D" id="1.10.260.40">
    <property type="entry name" value="lambda repressor-like DNA-binding domains"/>
    <property type="match status" value="1"/>
</dbReference>
<dbReference type="Pfam" id="PF01381">
    <property type="entry name" value="HTH_3"/>
    <property type="match status" value="1"/>
</dbReference>
<dbReference type="PROSITE" id="PS50943">
    <property type="entry name" value="HTH_CROC1"/>
    <property type="match status" value="1"/>
</dbReference>
<dbReference type="Proteomes" id="UP000606499">
    <property type="component" value="Unassembled WGS sequence"/>
</dbReference>
<dbReference type="InterPro" id="IPR010982">
    <property type="entry name" value="Lambda_DNA-bd_dom_sf"/>
</dbReference>
<dbReference type="AlphaFoldDB" id="A0A923RXL5"/>
<reference evidence="2" key="1">
    <citation type="submission" date="2020-08" db="EMBL/GenBank/DDBJ databases">
        <title>Genome public.</title>
        <authorList>
            <person name="Liu C."/>
            <person name="Sun Q."/>
        </authorList>
    </citation>
    <scope>NUCLEOTIDE SEQUENCE</scope>
    <source>
        <strain evidence="2">NSJ-28</strain>
    </source>
</reference>
<accession>A0A923RXL5</accession>
<organism evidence="2 3">
    <name type="scientific">Agathobaculum faecis</name>
    <dbReference type="NCBI Taxonomy" id="2763013"/>
    <lineage>
        <taxon>Bacteria</taxon>
        <taxon>Bacillati</taxon>
        <taxon>Bacillota</taxon>
        <taxon>Clostridia</taxon>
        <taxon>Eubacteriales</taxon>
        <taxon>Butyricicoccaceae</taxon>
        <taxon>Agathobaculum</taxon>
    </lineage>
</organism>